<dbReference type="InterPro" id="IPR050377">
    <property type="entry name" value="Radical_SAM_PqqE_MftC-like"/>
</dbReference>
<keyword evidence="5" id="KW-0411">Iron-sulfur</keyword>
<dbReference type="GO" id="GO:0046872">
    <property type="term" value="F:metal ion binding"/>
    <property type="evidence" value="ECO:0007669"/>
    <property type="project" value="UniProtKB-KW"/>
</dbReference>
<dbReference type="PANTHER" id="PTHR11228">
    <property type="entry name" value="RADICAL SAM DOMAIN PROTEIN"/>
    <property type="match status" value="1"/>
</dbReference>
<evidence type="ECO:0000256" key="3">
    <source>
        <dbReference type="ARBA" id="ARBA00022723"/>
    </source>
</evidence>
<protein>
    <submittedName>
        <fullName evidence="8">Radical SAM domain protein</fullName>
    </submittedName>
</protein>
<accession>A0LD49</accession>
<keyword evidence="3" id="KW-0479">Metal-binding</keyword>
<evidence type="ECO:0000313" key="8">
    <source>
        <dbReference type="EMBL" id="ABK45892.1"/>
    </source>
</evidence>
<evidence type="ECO:0000256" key="4">
    <source>
        <dbReference type="ARBA" id="ARBA00023004"/>
    </source>
</evidence>
<feature type="domain" description="Radical SAM core" evidence="6">
    <location>
        <begin position="55"/>
        <end position="161"/>
    </location>
</feature>
<dbReference type="InterPro" id="IPR013785">
    <property type="entry name" value="Aldolase_TIM"/>
</dbReference>
<dbReference type="InterPro" id="IPR058240">
    <property type="entry name" value="rSAM_sf"/>
</dbReference>
<dbReference type="Pfam" id="PF13186">
    <property type="entry name" value="SPASM"/>
    <property type="match status" value="1"/>
</dbReference>
<dbReference type="OrthoDB" id="9782387at2"/>
<feature type="domain" description="4Fe4S-binding SPASM" evidence="7">
    <location>
        <begin position="242"/>
        <end position="308"/>
    </location>
</feature>
<dbReference type="Gene3D" id="3.20.20.70">
    <property type="entry name" value="Aldolase class I"/>
    <property type="match status" value="1"/>
</dbReference>
<gene>
    <name evidence="8" type="ordered locus">Mmc1_3406</name>
</gene>
<keyword evidence="9" id="KW-1185">Reference proteome</keyword>
<dbReference type="RefSeq" id="WP_011714949.1">
    <property type="nucleotide sequence ID" value="NC_008576.1"/>
</dbReference>
<evidence type="ECO:0000256" key="1">
    <source>
        <dbReference type="ARBA" id="ARBA00001966"/>
    </source>
</evidence>
<evidence type="ECO:0000259" key="7">
    <source>
        <dbReference type="Pfam" id="PF13186"/>
    </source>
</evidence>
<evidence type="ECO:0000256" key="2">
    <source>
        <dbReference type="ARBA" id="ARBA00022691"/>
    </source>
</evidence>
<dbReference type="EMBL" id="CP000471">
    <property type="protein sequence ID" value="ABK45892.1"/>
    <property type="molecule type" value="Genomic_DNA"/>
</dbReference>
<dbReference type="GO" id="GO:0051536">
    <property type="term" value="F:iron-sulfur cluster binding"/>
    <property type="evidence" value="ECO:0007669"/>
    <property type="project" value="UniProtKB-KW"/>
</dbReference>
<name>A0LD49_MAGMM</name>
<dbReference type="STRING" id="156889.Mmc1_3406"/>
<dbReference type="HOGENOM" id="CLU_009273_1_3_5"/>
<dbReference type="AlphaFoldDB" id="A0LD49"/>
<keyword evidence="2" id="KW-0949">S-adenosyl-L-methionine</keyword>
<dbReference type="Proteomes" id="UP000002586">
    <property type="component" value="Chromosome"/>
</dbReference>
<dbReference type="PANTHER" id="PTHR11228:SF7">
    <property type="entry name" value="PQQA PEPTIDE CYCLASE"/>
    <property type="match status" value="1"/>
</dbReference>
<reference evidence="8 9" key="2">
    <citation type="journal article" date="2012" name="Int. J. Syst. Evol. Microbiol.">
        <title>Magnetococcus marinus gen. nov., sp. nov., a marine, magnetotactic bacterium that represents a novel lineage (Magnetococcaceae fam. nov.; Magnetococcales ord. nov.) at the base of the Alphaproteobacteria.</title>
        <authorList>
            <person name="Bazylinski D.A."/>
            <person name="Williams T.J."/>
            <person name="Lefevre C.T."/>
            <person name="Berg R.J."/>
            <person name="Zhang C.L."/>
            <person name="Bowser S.S."/>
            <person name="Dean A.J."/>
            <person name="Beveridge T.J."/>
        </authorList>
    </citation>
    <scope>NUCLEOTIDE SEQUENCE [LARGE SCALE GENOMIC DNA]</scope>
    <source>
        <strain evidence="9">ATCC BAA-1437 / JCM 17883 / MC-1</strain>
    </source>
</reference>
<keyword evidence="4" id="KW-0408">Iron</keyword>
<evidence type="ECO:0000256" key="5">
    <source>
        <dbReference type="ARBA" id="ARBA00023014"/>
    </source>
</evidence>
<dbReference type="SUPFAM" id="SSF102114">
    <property type="entry name" value="Radical SAM enzymes"/>
    <property type="match status" value="2"/>
</dbReference>
<dbReference type="CDD" id="cd01335">
    <property type="entry name" value="Radical_SAM"/>
    <property type="match status" value="1"/>
</dbReference>
<comment type="cofactor">
    <cofactor evidence="1">
        <name>[4Fe-4S] cluster</name>
        <dbReference type="ChEBI" id="CHEBI:49883"/>
    </cofactor>
</comment>
<dbReference type="SFLD" id="SFLDS00029">
    <property type="entry name" value="Radical_SAM"/>
    <property type="match status" value="1"/>
</dbReference>
<dbReference type="CDD" id="cd21109">
    <property type="entry name" value="SPASM"/>
    <property type="match status" value="1"/>
</dbReference>
<sequence length="330" mass="37981">MKAKVFDYYMMRLYKAAPVWLQRLFLWYVYRPYRQDLPKDGTAPIFHELYIELRTRCNSTVCRFCPAVKGADERPDITMPFEVYAKVIDQLAEINYGGRIAFYLSNEPLIVKDFPRYVAYAREKLPQAWLMITTNGQALTPKTGRPLLEAGLNMINLNLYNDDLEAPLPEPIKRFEEEVLQAYAQQGRVQYQGSRHSAQGQPVDFVYNVNRRLATEVLTNRGGSAPNNLGDHERQRSPLGLCDNPFYSMTITSDGRVGRCCSDHYIHEALGNIKDQPLMEIWNGAAFGALRRALLRNDRPAGVCRVCDSAGIRWSRQNSWQERFLKNLTQ</sequence>
<proteinExistence type="predicted"/>
<dbReference type="GO" id="GO:0003824">
    <property type="term" value="F:catalytic activity"/>
    <property type="evidence" value="ECO:0007669"/>
    <property type="project" value="InterPro"/>
</dbReference>
<evidence type="ECO:0000259" key="6">
    <source>
        <dbReference type="Pfam" id="PF04055"/>
    </source>
</evidence>
<dbReference type="InterPro" id="IPR023885">
    <property type="entry name" value="4Fe4S-binding_SPASM_dom"/>
</dbReference>
<organism evidence="8 9">
    <name type="scientific">Magnetococcus marinus (strain ATCC BAA-1437 / JCM 17883 / MC-1)</name>
    <dbReference type="NCBI Taxonomy" id="156889"/>
    <lineage>
        <taxon>Bacteria</taxon>
        <taxon>Pseudomonadati</taxon>
        <taxon>Pseudomonadota</taxon>
        <taxon>Magnetococcia</taxon>
        <taxon>Magnetococcales</taxon>
        <taxon>Magnetococcaceae</taxon>
        <taxon>Magnetococcus</taxon>
    </lineage>
</organism>
<dbReference type="eggNOG" id="COG0535">
    <property type="taxonomic scope" value="Bacteria"/>
</dbReference>
<dbReference type="KEGG" id="mgm:Mmc1_3406"/>
<reference evidence="9" key="1">
    <citation type="journal article" date="2009" name="Appl. Environ. Microbiol.">
        <title>Complete genome sequence of the chemolithoautotrophic marine magnetotactic coccus strain MC-1.</title>
        <authorList>
            <person name="Schubbe S."/>
            <person name="Williams T.J."/>
            <person name="Xie G."/>
            <person name="Kiss H.E."/>
            <person name="Brettin T.S."/>
            <person name="Martinez D."/>
            <person name="Ross C.A."/>
            <person name="Schuler D."/>
            <person name="Cox B.L."/>
            <person name="Nealson K.H."/>
            <person name="Bazylinski D.A."/>
        </authorList>
    </citation>
    <scope>NUCLEOTIDE SEQUENCE [LARGE SCALE GENOMIC DNA]</scope>
    <source>
        <strain evidence="9">ATCC BAA-1437 / JCM 17883 / MC-1</strain>
    </source>
</reference>
<dbReference type="Pfam" id="PF04055">
    <property type="entry name" value="Radical_SAM"/>
    <property type="match status" value="1"/>
</dbReference>
<evidence type="ECO:0000313" key="9">
    <source>
        <dbReference type="Proteomes" id="UP000002586"/>
    </source>
</evidence>
<dbReference type="InterPro" id="IPR007197">
    <property type="entry name" value="rSAM"/>
</dbReference>